<feature type="region of interest" description="Disordered" evidence="1">
    <location>
        <begin position="252"/>
        <end position="316"/>
    </location>
</feature>
<reference evidence="2 3" key="1">
    <citation type="submission" date="2015-01" db="EMBL/GenBank/DDBJ databases">
        <title>The Genome Sequence of Exophiala mesophila CBS40295.</title>
        <authorList>
            <consortium name="The Broad Institute Genomics Platform"/>
            <person name="Cuomo C."/>
            <person name="de Hoog S."/>
            <person name="Gorbushina A."/>
            <person name="Stielow B."/>
            <person name="Teixiera M."/>
            <person name="Abouelleil A."/>
            <person name="Chapman S.B."/>
            <person name="Priest M."/>
            <person name="Young S.K."/>
            <person name="Wortman J."/>
            <person name="Nusbaum C."/>
            <person name="Birren B."/>
        </authorList>
    </citation>
    <scope>NUCLEOTIDE SEQUENCE [LARGE SCALE GENOMIC DNA]</scope>
    <source>
        <strain evidence="2 3">CBS 40295</strain>
    </source>
</reference>
<feature type="compositionally biased region" description="Basic and acidic residues" evidence="1">
    <location>
        <begin position="284"/>
        <end position="306"/>
    </location>
</feature>
<name>A0A0D1XPU9_EXOME</name>
<gene>
    <name evidence="2" type="ORF">PV10_07472</name>
</gene>
<dbReference type="OrthoDB" id="10371048at2759"/>
<dbReference type="EMBL" id="KN847524">
    <property type="protein sequence ID" value="KIV90131.1"/>
    <property type="molecule type" value="Genomic_DNA"/>
</dbReference>
<dbReference type="Proteomes" id="UP000054302">
    <property type="component" value="Unassembled WGS sequence"/>
</dbReference>
<evidence type="ECO:0000313" key="2">
    <source>
        <dbReference type="EMBL" id="KIV90131.1"/>
    </source>
</evidence>
<feature type="compositionally biased region" description="Polar residues" evidence="1">
    <location>
        <begin position="307"/>
        <end position="316"/>
    </location>
</feature>
<dbReference type="GeneID" id="27325317"/>
<dbReference type="AlphaFoldDB" id="A0A0D1XPU9"/>
<evidence type="ECO:0000256" key="1">
    <source>
        <dbReference type="SAM" id="MobiDB-lite"/>
    </source>
</evidence>
<evidence type="ECO:0000313" key="3">
    <source>
        <dbReference type="Proteomes" id="UP000054302"/>
    </source>
</evidence>
<feature type="compositionally biased region" description="Polar residues" evidence="1">
    <location>
        <begin position="258"/>
        <end position="269"/>
    </location>
</feature>
<dbReference type="HOGENOM" id="CLU_880089_0_0_1"/>
<organism evidence="2 3">
    <name type="scientific">Exophiala mesophila</name>
    <name type="common">Black yeast-like fungus</name>
    <dbReference type="NCBI Taxonomy" id="212818"/>
    <lineage>
        <taxon>Eukaryota</taxon>
        <taxon>Fungi</taxon>
        <taxon>Dikarya</taxon>
        <taxon>Ascomycota</taxon>
        <taxon>Pezizomycotina</taxon>
        <taxon>Eurotiomycetes</taxon>
        <taxon>Chaetothyriomycetidae</taxon>
        <taxon>Chaetothyriales</taxon>
        <taxon>Herpotrichiellaceae</taxon>
        <taxon>Exophiala</taxon>
    </lineage>
</organism>
<accession>A0A0D1XPU9</accession>
<dbReference type="VEuPathDB" id="FungiDB:PV10_07472"/>
<protein>
    <submittedName>
        <fullName evidence="2">Uncharacterized protein</fullName>
    </submittedName>
</protein>
<keyword evidence="3" id="KW-1185">Reference proteome</keyword>
<dbReference type="RefSeq" id="XP_016221705.1">
    <property type="nucleotide sequence ID" value="XM_016372373.1"/>
</dbReference>
<proteinExistence type="predicted"/>
<sequence>MLFTFVKSIASQHLRAFIKKFSGSWDRPVDRCYLKTAASSKDDSLDPIGAIYDHLGLFQEHQRWHRCKEMMCPYAPDPVRGILSVLGVLRLEDIDDFVENFLCRIPEDDMRRLVDGFRDYHEGISEILRTSKLPDENKSSEENFLEVMALAFSEGGHKIFWSPLPHIYRSLLKVLSAGKESYLDDLRPGIKIRNQGAFGVTNAGCRAMRKVIQSELGMFLEFLYDYGDLILRIWDLSKIAIDRFIYENPGIIGDQPDSGRSQQPSGASSRDSHGPDSRQSTMYEPREEPRRDSSREPSSRSSETGRRQLSLTDRRR</sequence>